<dbReference type="OrthoDB" id="194358at2759"/>
<evidence type="ECO:0000259" key="3">
    <source>
        <dbReference type="Pfam" id="PF26640"/>
    </source>
</evidence>
<comment type="caution">
    <text evidence="4">The sequence shown here is derived from an EMBL/GenBank/DDBJ whole genome shotgun (WGS) entry which is preliminary data.</text>
</comment>
<dbReference type="PANTHER" id="PTHR10622:SF10">
    <property type="entry name" value="HET DOMAIN-CONTAINING PROTEIN"/>
    <property type="match status" value="1"/>
</dbReference>
<feature type="domain" description="Heterokaryon incompatibility" evidence="2">
    <location>
        <begin position="22"/>
        <end position="131"/>
    </location>
</feature>
<dbReference type="Pfam" id="PF06985">
    <property type="entry name" value="HET"/>
    <property type="match status" value="1"/>
</dbReference>
<dbReference type="SUPFAM" id="SSF48403">
    <property type="entry name" value="Ankyrin repeat"/>
    <property type="match status" value="1"/>
</dbReference>
<dbReference type="InterPro" id="IPR010730">
    <property type="entry name" value="HET"/>
</dbReference>
<name>A0A8H6MZF9_9PEZI</name>
<dbReference type="InterPro" id="IPR002110">
    <property type="entry name" value="Ankyrin_rpt"/>
</dbReference>
<dbReference type="Proteomes" id="UP000639643">
    <property type="component" value="Unassembled WGS sequence"/>
</dbReference>
<accession>A0A8H6MZF9</accession>
<sequence>MWLIHTTTLKLSEFHGDPHEGYAILSHTWGKDEVTFAEFRDHGAAAEFRNQTTTPAETARRRRVLATSGYAKISGAASLSRSHGLQYLWVDTCCINKTSSAELSESINSMYRWYRNARLCFAYLSDVKHTDLNTLMAENSNFRRSRWFTRGWTLQELVAPRIVMFYAKDWSYLLAKEPFFKSEASCTLLAEITGVSRHVLRGTTSPSDISVANRMRWVAYRYTTRLEDMAYCLLGLFNVNMPLLYGEGERAFTRLQEEILKETDDQSLFLWALPTKEEVDPDALHGLLASSPRLFSKVNFDHVRPLPPSRSQESAPVSITNQGLRTSMMLVPCESKDDAYYALLDCIVGRTLDAVKDWSPCIVLRRLWGDQFARVASPDEASRPLPHAKLASPDRSIRLIPVVGANSARFFDEDAHGTYRTVYVRQTPFDALPEVTVRNGPGRNIKDYNLPLAYSVVDAYPPERWDAALSVVRTKDSRSGATIVALRFASEGGAERLFLDVTVGLHRVGRRWEVWYDKHSYAGPGSQIQHIYNAFPSITFASKSTPESGVQVLEPVAIVDTETRRRGRRFIQIEVFATLNRRSTGQVPLHVPPSLAIRNVPDVRRTPRELQELMERIGEASRQCCYEMFSQGLYAATSTSGSSPGVRTNYSGDVVELMDRQLDNVTIPEYRPHHGLVKAIKVRNFTSVHPETATNVSLVNSTIEELDGCRLIHCAASLGFMDAVMWLIRLGAHVRPYTKSGLMPMHLAIIRGRFDIACELVMAADSVVRTDPPWKAFLTRDGDSALHLLAAHGRPGWVEDPAAKKLLKLLGLDVDDAPVHANARGELPLHRAAANVEAGELHDWMGSVGGRAWLGVQDAQGQSMLFHAACGGNVNAVWKLINLGAKVDVADCDGRTPLHAAAMTGHAAVVRTLLDRGADPNRGVGIDDLTPLHLACLYGHEGCVEELLRMMPQSYFKRADANKSMTIGRVQIVSFQAIHVAVGNGRKGCVARLLEAGCDFYGRCDGYIRLARPRKGALMEGKLVALEMPQTARDIAMILGHSEISSMIDAEVSKRALARNNL</sequence>
<organism evidence="4 5">
    <name type="scientific">Colletotrichum musicola</name>
    <dbReference type="NCBI Taxonomy" id="2175873"/>
    <lineage>
        <taxon>Eukaryota</taxon>
        <taxon>Fungi</taxon>
        <taxon>Dikarya</taxon>
        <taxon>Ascomycota</taxon>
        <taxon>Pezizomycotina</taxon>
        <taxon>Sordariomycetes</taxon>
        <taxon>Hypocreomycetidae</taxon>
        <taxon>Glomerellales</taxon>
        <taxon>Glomerellaceae</taxon>
        <taxon>Colletotrichum</taxon>
        <taxon>Colletotrichum orchidearum species complex</taxon>
    </lineage>
</organism>
<dbReference type="Pfam" id="PF12796">
    <property type="entry name" value="Ank_2"/>
    <property type="match status" value="2"/>
</dbReference>
<evidence type="ECO:0000259" key="2">
    <source>
        <dbReference type="Pfam" id="PF06985"/>
    </source>
</evidence>
<dbReference type="Pfam" id="PF26640">
    <property type="entry name" value="DUF8212"/>
    <property type="match status" value="1"/>
</dbReference>
<evidence type="ECO:0000256" key="1">
    <source>
        <dbReference type="PROSITE-ProRule" id="PRU00023"/>
    </source>
</evidence>
<feature type="repeat" description="ANK" evidence="1">
    <location>
        <begin position="860"/>
        <end position="892"/>
    </location>
</feature>
<proteinExistence type="predicted"/>
<feature type="repeat" description="ANK" evidence="1">
    <location>
        <begin position="893"/>
        <end position="921"/>
    </location>
</feature>
<reference evidence="4" key="1">
    <citation type="journal article" date="2020" name="Phytopathology">
        <title>Genome Sequence Resources of Colletotrichum truncatum, C. plurivorum, C. musicola, and C. sojae: Four Species Pathogenic to Soybean (Glycine max).</title>
        <authorList>
            <person name="Rogerio F."/>
            <person name="Boufleur T.R."/>
            <person name="Ciampi-Guillardi M."/>
            <person name="Sukno S.A."/>
            <person name="Thon M.R."/>
            <person name="Massola Junior N.S."/>
            <person name="Baroncelli R."/>
        </authorList>
    </citation>
    <scope>NUCLEOTIDE SEQUENCE</scope>
    <source>
        <strain evidence="4">LFN0074</strain>
    </source>
</reference>
<dbReference type="PROSITE" id="PS50088">
    <property type="entry name" value="ANK_REPEAT"/>
    <property type="match status" value="2"/>
</dbReference>
<dbReference type="PROSITE" id="PS50297">
    <property type="entry name" value="ANK_REP_REGION"/>
    <property type="match status" value="1"/>
</dbReference>
<keyword evidence="5" id="KW-1185">Reference proteome</keyword>
<keyword evidence="1" id="KW-0040">ANK repeat</keyword>
<dbReference type="EMBL" id="WIGM01000746">
    <property type="protein sequence ID" value="KAF6813875.1"/>
    <property type="molecule type" value="Genomic_DNA"/>
</dbReference>
<dbReference type="Gene3D" id="1.25.40.20">
    <property type="entry name" value="Ankyrin repeat-containing domain"/>
    <property type="match status" value="2"/>
</dbReference>
<gene>
    <name evidence="4" type="ORF">CMUS01_12754</name>
</gene>
<dbReference type="PANTHER" id="PTHR10622">
    <property type="entry name" value="HET DOMAIN-CONTAINING PROTEIN"/>
    <property type="match status" value="1"/>
</dbReference>
<protein>
    <submittedName>
        <fullName evidence="4">Het domain protein</fullName>
    </submittedName>
</protein>
<dbReference type="SMART" id="SM00248">
    <property type="entry name" value="ANK"/>
    <property type="match status" value="7"/>
</dbReference>
<evidence type="ECO:0000313" key="5">
    <source>
        <dbReference type="Proteomes" id="UP000639643"/>
    </source>
</evidence>
<feature type="domain" description="DUF8212" evidence="3">
    <location>
        <begin position="250"/>
        <end position="274"/>
    </location>
</feature>
<dbReference type="AlphaFoldDB" id="A0A8H6MZF9"/>
<evidence type="ECO:0000313" key="4">
    <source>
        <dbReference type="EMBL" id="KAF6813875.1"/>
    </source>
</evidence>
<dbReference type="InterPro" id="IPR058525">
    <property type="entry name" value="DUF8212"/>
</dbReference>
<dbReference type="InterPro" id="IPR036770">
    <property type="entry name" value="Ankyrin_rpt-contain_sf"/>
</dbReference>